<dbReference type="Proteomes" id="UP000249633">
    <property type="component" value="Unassembled WGS sequence"/>
</dbReference>
<accession>A0A2W5FTT1</accession>
<organism evidence="3 4">
    <name type="scientific">Roseateles depolymerans</name>
    <dbReference type="NCBI Taxonomy" id="76731"/>
    <lineage>
        <taxon>Bacteria</taxon>
        <taxon>Pseudomonadati</taxon>
        <taxon>Pseudomonadota</taxon>
        <taxon>Betaproteobacteria</taxon>
        <taxon>Burkholderiales</taxon>
        <taxon>Sphaerotilaceae</taxon>
        <taxon>Roseateles</taxon>
    </lineage>
</organism>
<evidence type="ECO:0000256" key="1">
    <source>
        <dbReference type="SAM" id="SignalP"/>
    </source>
</evidence>
<name>A0A2W5FTT1_9BURK</name>
<comment type="caution">
    <text evidence="3">The sequence shown here is derived from an EMBL/GenBank/DDBJ whole genome shotgun (WGS) entry which is preliminary data.</text>
</comment>
<sequence length="210" mass="21829">MLKKTSAALALTCAAMAAHADLTTITSPWPPTGSSGLDNVLFNVQTNGDLMIAMGAHAYKNSPTMTNDGVSVFYAPSGIYAPDGKGYANWSFDFAWNLGTNCAGCKVLLSVDSDPSATVSFVEADLTAFGSSYAESWNLKMNFIPFVFDALGNSSTDFKLTATTANGGVLAESSIRVVVNADGNALPEPASLALAGVALGALGWARRRRA</sequence>
<reference evidence="3 4" key="1">
    <citation type="submission" date="2017-08" db="EMBL/GenBank/DDBJ databases">
        <title>Infants hospitalized years apart are colonized by the same room-sourced microbial strains.</title>
        <authorList>
            <person name="Brooks B."/>
            <person name="Olm M.R."/>
            <person name="Firek B.A."/>
            <person name="Baker R."/>
            <person name="Thomas B.C."/>
            <person name="Morowitz M.J."/>
            <person name="Banfield J.F."/>
        </authorList>
    </citation>
    <scope>NUCLEOTIDE SEQUENCE [LARGE SCALE GENOMIC DNA]</scope>
    <source>
        <strain evidence="3">S2_012_000_R2_81</strain>
    </source>
</reference>
<feature type="domain" description="Ice-binding protein C-terminal" evidence="2">
    <location>
        <begin position="187"/>
        <end position="209"/>
    </location>
</feature>
<dbReference type="EMBL" id="QFOD01000001">
    <property type="protein sequence ID" value="PZP36506.1"/>
    <property type="molecule type" value="Genomic_DNA"/>
</dbReference>
<dbReference type="InterPro" id="IPR013424">
    <property type="entry name" value="Ice-binding_C"/>
</dbReference>
<gene>
    <name evidence="3" type="ORF">DI603_00620</name>
</gene>
<proteinExistence type="predicted"/>
<dbReference type="AlphaFoldDB" id="A0A2W5FTT1"/>
<keyword evidence="1" id="KW-0732">Signal</keyword>
<evidence type="ECO:0000313" key="4">
    <source>
        <dbReference type="Proteomes" id="UP000249633"/>
    </source>
</evidence>
<evidence type="ECO:0000313" key="3">
    <source>
        <dbReference type="EMBL" id="PZP36506.1"/>
    </source>
</evidence>
<feature type="signal peptide" evidence="1">
    <location>
        <begin position="1"/>
        <end position="20"/>
    </location>
</feature>
<dbReference type="Pfam" id="PF07589">
    <property type="entry name" value="PEP-CTERM"/>
    <property type="match status" value="1"/>
</dbReference>
<evidence type="ECO:0000259" key="2">
    <source>
        <dbReference type="Pfam" id="PF07589"/>
    </source>
</evidence>
<protein>
    <recommendedName>
        <fullName evidence="2">Ice-binding protein C-terminal domain-containing protein</fullName>
    </recommendedName>
</protein>
<feature type="chain" id="PRO_5015867103" description="Ice-binding protein C-terminal domain-containing protein" evidence="1">
    <location>
        <begin position="21"/>
        <end position="210"/>
    </location>
</feature>